<dbReference type="InterPro" id="IPR001109">
    <property type="entry name" value="Hydrogenase_HupF/HypC"/>
</dbReference>
<sequence>MCLAIPGRILEINGNIAKTDFGEGIVRNVNVSLVKARVGDYIIVHAGFAIQVLNENEAKKTIKMFKDLLKISA</sequence>
<gene>
    <name evidence="2" type="ORF">OdinLCB4_002090</name>
</gene>
<dbReference type="InterPro" id="IPR019812">
    <property type="entry name" value="Hydgase_assmbl_chp_CS"/>
</dbReference>
<accession>A0AAF0IBT5</accession>
<evidence type="ECO:0000313" key="2">
    <source>
        <dbReference type="EMBL" id="WEU40735.1"/>
    </source>
</evidence>
<dbReference type="SUPFAM" id="SSF159127">
    <property type="entry name" value="HupF/HypC-like"/>
    <property type="match status" value="1"/>
</dbReference>
<dbReference type="EMBL" id="CP091871">
    <property type="protein sequence ID" value="WEU40735.1"/>
    <property type="molecule type" value="Genomic_DNA"/>
</dbReference>
<dbReference type="KEGG" id="oyw:OdinLCB4_002090"/>
<name>A0AAF0IBT5_ODILC</name>
<dbReference type="GO" id="GO:0051604">
    <property type="term" value="P:protein maturation"/>
    <property type="evidence" value="ECO:0007669"/>
    <property type="project" value="TreeGrafter"/>
</dbReference>
<proteinExistence type="inferred from homology"/>
<dbReference type="PANTHER" id="PTHR35177:SF2">
    <property type="entry name" value="HYDROGENASE MATURATION FACTOR HYBG"/>
    <property type="match status" value="1"/>
</dbReference>
<evidence type="ECO:0000256" key="1">
    <source>
        <dbReference type="ARBA" id="ARBA00006018"/>
    </source>
</evidence>
<evidence type="ECO:0000313" key="3">
    <source>
        <dbReference type="Proteomes" id="UP000186851"/>
    </source>
</evidence>
<dbReference type="Pfam" id="PF01455">
    <property type="entry name" value="HupF_HypC"/>
    <property type="match status" value="1"/>
</dbReference>
<dbReference type="NCBIfam" id="TIGR00074">
    <property type="entry name" value="hypC_hupF"/>
    <property type="match status" value="1"/>
</dbReference>
<protein>
    <submittedName>
        <fullName evidence="2">HypC/HybG/HupF family hydrogenase formation chaperone</fullName>
    </submittedName>
</protein>
<dbReference type="PROSITE" id="PS01097">
    <property type="entry name" value="HUPF_HYPC"/>
    <property type="match status" value="1"/>
</dbReference>
<dbReference type="GO" id="GO:0005506">
    <property type="term" value="F:iron ion binding"/>
    <property type="evidence" value="ECO:0007669"/>
    <property type="project" value="TreeGrafter"/>
</dbReference>
<reference evidence="2" key="2">
    <citation type="journal article" date="2022" name="Nat. Microbiol.">
        <title>A closed Candidatus Odinarchaeum chromosome exposes Asgard archaeal viruses.</title>
        <authorList>
            <person name="Tamarit D."/>
            <person name="Caceres E.F."/>
            <person name="Krupovic M."/>
            <person name="Nijland R."/>
            <person name="Eme L."/>
            <person name="Robinson N.P."/>
            <person name="Ettema T.J.G."/>
        </authorList>
    </citation>
    <scope>NUCLEOTIDE SEQUENCE</scope>
    <source>
        <strain evidence="2">LCB_4</strain>
    </source>
</reference>
<comment type="similarity">
    <text evidence="1">Belongs to the HupF/HypC family.</text>
</comment>
<dbReference type="PRINTS" id="PR00445">
    <property type="entry name" value="HUPFHYPC"/>
</dbReference>
<dbReference type="AlphaFoldDB" id="A0AAF0IBT5"/>
<dbReference type="GO" id="GO:1902670">
    <property type="term" value="F:carbon dioxide binding"/>
    <property type="evidence" value="ECO:0007669"/>
    <property type="project" value="TreeGrafter"/>
</dbReference>
<dbReference type="PANTHER" id="PTHR35177">
    <property type="entry name" value="HYDROGENASE MATURATION FACTOR HYBG"/>
    <property type="match status" value="1"/>
</dbReference>
<organism evidence="2 3">
    <name type="scientific">Odinarchaeota yellowstonii (strain LCB_4)</name>
    <dbReference type="NCBI Taxonomy" id="1841599"/>
    <lineage>
        <taxon>Archaea</taxon>
        <taxon>Promethearchaeati</taxon>
        <taxon>Candidatus Odinarchaeota</taxon>
        <taxon>Candidatus Odinarchaeia</taxon>
        <taxon>Candidatus Odinarchaeales</taxon>
        <taxon>Candidatus Odinarchaeaceae</taxon>
        <taxon>Candidatus Odinarchaeum</taxon>
    </lineage>
</organism>
<dbReference type="Proteomes" id="UP000186851">
    <property type="component" value="Chromosome"/>
</dbReference>
<dbReference type="Gene3D" id="2.30.30.140">
    <property type="match status" value="1"/>
</dbReference>
<reference evidence="2" key="1">
    <citation type="journal article" date="2017" name="Nature">
        <title>Asgard archaea illuminate the origin of eukaryotic cellular complexity.</title>
        <authorList>
            <person name="Zaremba-Niedzwiedzka K."/>
            <person name="Caceres E.F."/>
            <person name="Saw J.H."/>
            <person name="Backstrom D."/>
            <person name="Juzokaite L."/>
            <person name="Vancaester E."/>
            <person name="Seitz K.W."/>
            <person name="Anantharaman K."/>
            <person name="Starnawski P."/>
            <person name="Kjeldsen K.U."/>
            <person name="Scott M.B."/>
            <person name="Nunoura T."/>
            <person name="Banfield J.F."/>
            <person name="Schramm A."/>
            <person name="Baker B.J."/>
            <person name="Spang A."/>
            <person name="Ettema T.J.G."/>
        </authorList>
    </citation>
    <scope>NUCLEOTIDE SEQUENCE</scope>
    <source>
        <strain evidence="2">LCB_4</strain>
    </source>
</reference>